<sequence length="570" mass="59693">MPSGSGGPTTTYSFTGFKAGDFVVNGDKVSIKPGWSASNDAVHFDVTDDDTRFSGDDANDNIGNDPDQTGVVTAANGSPIGSGKIYLEQGWTLSDGEGNSFNLYEVKIGNQVVGYITDGPMVPGATYTAGPTFDVTNANAIEGYDSIVSPHYEQSQGQTYDGSANNDSFSTGAGSDTIYGGAGNDTIYYGSGGATQADGDTVYGGDGDDYIDDQNGTGPVYNDTLDGGDGNDTIYGGGGDDRIYGGRGDDRIYGEDGDDTIYFGTGNDIVSGGNGNDTFVIWAGDDQNTITDFDLGDSDGDGFTNDQIDIHNFFDAEGNPLHASDLILSENGSGHAVVTFPTGDSITFTNLSLSQISNPGTLHSMGIPCFAAGTRILTDTGARAIETLRAGDGIVTAEGTVLPLLWAGCRHVSVAEMARRPELKPVSVRAGTLGNDAPLVVSPAHGLLVDRHLLGAGADKFVRARHLAGQGDGRFRFARGKRAIDYWHVLLPRHAVIFANGAPSESLYPGKFSLAGFDRAEKAELFDLFPALDAVLSDRGDVTTLYGTKARQFAGLGLIAQLSLKQARFV</sequence>
<accession>A0A1Y5SRM3</accession>
<dbReference type="Proteomes" id="UP000193862">
    <property type="component" value="Unassembled WGS sequence"/>
</dbReference>
<dbReference type="SUPFAM" id="SSF51294">
    <property type="entry name" value="Hedgehog/intein (Hint) domain"/>
    <property type="match status" value="1"/>
</dbReference>
<dbReference type="SUPFAM" id="SSF51120">
    <property type="entry name" value="beta-Roll"/>
    <property type="match status" value="2"/>
</dbReference>
<dbReference type="OrthoDB" id="6305173at2"/>
<keyword evidence="5" id="KW-1185">Reference proteome</keyword>
<dbReference type="PANTHER" id="PTHR38340">
    <property type="entry name" value="S-LAYER PROTEIN"/>
    <property type="match status" value="1"/>
</dbReference>
<dbReference type="PRINTS" id="PR00313">
    <property type="entry name" value="CABNDNGRPT"/>
</dbReference>
<dbReference type="InterPro" id="IPR018511">
    <property type="entry name" value="Hemolysin-typ_Ca-bd_CS"/>
</dbReference>
<dbReference type="RefSeq" id="WP_085836447.1">
    <property type="nucleotide sequence ID" value="NZ_FWFS01000006.1"/>
</dbReference>
<organism evidence="4 5">
    <name type="scientific">Aquimixticola soesokkakensis</name>
    <dbReference type="NCBI Taxonomy" id="1519096"/>
    <lineage>
        <taxon>Bacteria</taxon>
        <taxon>Pseudomonadati</taxon>
        <taxon>Pseudomonadota</taxon>
        <taxon>Alphaproteobacteria</taxon>
        <taxon>Rhodobacterales</taxon>
        <taxon>Paracoccaceae</taxon>
        <taxon>Aquimixticola</taxon>
    </lineage>
</organism>
<evidence type="ECO:0000259" key="3">
    <source>
        <dbReference type="Pfam" id="PF13403"/>
    </source>
</evidence>
<dbReference type="AlphaFoldDB" id="A0A1Y5SRM3"/>
<proteinExistence type="predicted"/>
<dbReference type="Pfam" id="PF13403">
    <property type="entry name" value="Hint_2"/>
    <property type="match status" value="1"/>
</dbReference>
<dbReference type="EMBL" id="FWFS01000006">
    <property type="protein sequence ID" value="SLN43609.1"/>
    <property type="molecule type" value="Genomic_DNA"/>
</dbReference>
<name>A0A1Y5SRM3_9RHOB</name>
<dbReference type="InterPro" id="IPR011049">
    <property type="entry name" value="Serralysin-like_metalloprot_C"/>
</dbReference>
<gene>
    <name evidence="4" type="primary">lktA</name>
    <name evidence="4" type="ORF">AQS8620_01730</name>
</gene>
<dbReference type="InterPro" id="IPR036844">
    <property type="entry name" value="Hint_dom_sf"/>
</dbReference>
<dbReference type="PANTHER" id="PTHR38340:SF1">
    <property type="entry name" value="S-LAYER PROTEIN"/>
    <property type="match status" value="1"/>
</dbReference>
<feature type="domain" description="Hedgehog/Intein (Hint)" evidence="3">
    <location>
        <begin position="368"/>
        <end position="510"/>
    </location>
</feature>
<dbReference type="InterPro" id="IPR001343">
    <property type="entry name" value="Hemolysn_Ca-bd"/>
</dbReference>
<evidence type="ECO:0000256" key="2">
    <source>
        <dbReference type="ARBA" id="ARBA00022525"/>
    </source>
</evidence>
<evidence type="ECO:0000313" key="4">
    <source>
        <dbReference type="EMBL" id="SLN43609.1"/>
    </source>
</evidence>
<evidence type="ECO:0000256" key="1">
    <source>
        <dbReference type="ARBA" id="ARBA00004613"/>
    </source>
</evidence>
<dbReference type="PROSITE" id="PS00330">
    <property type="entry name" value="HEMOLYSIN_CALCIUM"/>
    <property type="match status" value="2"/>
</dbReference>
<comment type="subcellular location">
    <subcellularLocation>
        <location evidence="1">Secreted</location>
    </subcellularLocation>
</comment>
<dbReference type="InterPro" id="IPR050557">
    <property type="entry name" value="RTX_toxin/Mannuronan_C5-epim"/>
</dbReference>
<protein>
    <submittedName>
        <fullName evidence="4">Leukotoxin</fullName>
    </submittedName>
</protein>
<keyword evidence="2" id="KW-0964">Secreted</keyword>
<dbReference type="GO" id="GO:0005576">
    <property type="term" value="C:extracellular region"/>
    <property type="evidence" value="ECO:0007669"/>
    <property type="project" value="UniProtKB-SubCell"/>
</dbReference>
<dbReference type="Gene3D" id="2.150.10.10">
    <property type="entry name" value="Serralysin-like metalloprotease, C-terminal"/>
    <property type="match status" value="1"/>
</dbReference>
<dbReference type="Gene3D" id="2.170.16.10">
    <property type="entry name" value="Hedgehog/Intein (Hint) domain"/>
    <property type="match status" value="1"/>
</dbReference>
<dbReference type="InterPro" id="IPR028992">
    <property type="entry name" value="Hedgehog/Intein_dom"/>
</dbReference>
<reference evidence="4 5" key="1">
    <citation type="submission" date="2017-03" db="EMBL/GenBank/DDBJ databases">
        <authorList>
            <person name="Afonso C.L."/>
            <person name="Miller P.J."/>
            <person name="Scott M.A."/>
            <person name="Spackman E."/>
            <person name="Goraichik I."/>
            <person name="Dimitrov K.M."/>
            <person name="Suarez D.L."/>
            <person name="Swayne D.E."/>
        </authorList>
    </citation>
    <scope>NUCLEOTIDE SEQUENCE [LARGE SCALE GENOMIC DNA]</scope>
    <source>
        <strain evidence="4 5">CECT 8620</strain>
    </source>
</reference>
<dbReference type="GO" id="GO:0005509">
    <property type="term" value="F:calcium ion binding"/>
    <property type="evidence" value="ECO:0007669"/>
    <property type="project" value="InterPro"/>
</dbReference>
<dbReference type="Pfam" id="PF00353">
    <property type="entry name" value="HemolysinCabind"/>
    <property type="match status" value="3"/>
</dbReference>
<evidence type="ECO:0000313" key="5">
    <source>
        <dbReference type="Proteomes" id="UP000193862"/>
    </source>
</evidence>